<protein>
    <recommendedName>
        <fullName evidence="1">DUF2779 domain-containing protein</fullName>
    </recommendedName>
</protein>
<proteinExistence type="predicted"/>
<dbReference type="Proteomes" id="UP000233417">
    <property type="component" value="Unassembled WGS sequence"/>
</dbReference>
<sequence length="468" mass="55375">MIRGYMYNENMLTKSDFLIFTESPLHLWAKVNSQYKRIFTEYDNHLTKQGYEVENLAREYAKKYLGKNPQFQKEYKTEKLLSKADIVVGNNIYEVKSSTNIEKEHEYDLLFQYYVSSKISDIKKIFIVYLNKEYTKVGNINLEELFIVEDMTDFVKENLHLVEGLIEEALLVQELKNPKGLKECFKPKDCPCINLCHPILPEYSIYDIAMANDNTKKKLKEDGILDIKDVPENFKLSAKQKKQVEVAKQEKIYADKEMIKKDLNELCYPIHFLDYETYSWAVPRYENHKVYQFVVFQYSLHILNDDGSMIHKEFLSTTKEDPMKEILENLKKDIEERGSILVWNKSFEMGCNKEIARIYPQQEEYIQEINSRIYDLGDVFSKQMYIDPKFKGSWSIKNVLPVLVPNLSYKDLDVQNGTQAMIGWERIVYGNLSEKDKKELYNSLLEYCKLDTLAMYEIYKFLVTFLRS</sequence>
<reference evidence="2 3" key="1">
    <citation type="journal article" date="2017" name="ISME J.">
        <title>Potential for microbial H2 and metal transformations associated with novel bacteria and archaea in deep terrestrial subsurface sediments.</title>
        <authorList>
            <person name="Hernsdorf A.W."/>
            <person name="Amano Y."/>
            <person name="Miyakawa K."/>
            <person name="Ise K."/>
            <person name="Suzuki Y."/>
            <person name="Anantharaman K."/>
            <person name="Probst A."/>
            <person name="Burstein D."/>
            <person name="Thomas B.C."/>
            <person name="Banfield J.F."/>
        </authorList>
    </citation>
    <scope>NUCLEOTIDE SEQUENCE [LARGE SCALE GENOMIC DNA]</scope>
    <source>
        <strain evidence="2">HGW-Dojkabacteria-1</strain>
    </source>
</reference>
<comment type="caution">
    <text evidence="2">The sequence shown here is derived from an EMBL/GenBank/DDBJ whole genome shotgun (WGS) entry which is preliminary data.</text>
</comment>
<organism evidence="2 3">
    <name type="scientific">Candidatus Dojkabacteria bacterium HGW-Dojkabacteria-1</name>
    <dbReference type="NCBI Taxonomy" id="2013761"/>
    <lineage>
        <taxon>Bacteria</taxon>
        <taxon>Candidatus Dojkabacteria</taxon>
    </lineage>
</organism>
<gene>
    <name evidence="2" type="ORF">CVU76_02540</name>
</gene>
<dbReference type="EMBL" id="PHAO01000001">
    <property type="protein sequence ID" value="PKN02880.1"/>
    <property type="molecule type" value="Genomic_DNA"/>
</dbReference>
<evidence type="ECO:0000259" key="1">
    <source>
        <dbReference type="Pfam" id="PF11074"/>
    </source>
</evidence>
<name>A0A2N2F3V3_9BACT</name>
<dbReference type="AlphaFoldDB" id="A0A2N2F3V3"/>
<evidence type="ECO:0000313" key="3">
    <source>
        <dbReference type="Proteomes" id="UP000233417"/>
    </source>
</evidence>
<accession>A0A2N2F3V3</accession>
<feature type="domain" description="DUF2779" evidence="1">
    <location>
        <begin position="271"/>
        <end position="395"/>
    </location>
</feature>
<evidence type="ECO:0000313" key="2">
    <source>
        <dbReference type="EMBL" id="PKN02880.1"/>
    </source>
</evidence>
<dbReference type="Pfam" id="PF11074">
    <property type="entry name" value="DUF2779"/>
    <property type="match status" value="1"/>
</dbReference>
<dbReference type="InterPro" id="IPR021301">
    <property type="entry name" value="DUF2779"/>
</dbReference>